<dbReference type="InterPro" id="IPR006059">
    <property type="entry name" value="SBP"/>
</dbReference>
<comment type="subcellular location">
    <subcellularLocation>
        <location evidence="1">Periplasm</location>
    </subcellularLocation>
</comment>
<dbReference type="GO" id="GO:0015846">
    <property type="term" value="P:polyamine transport"/>
    <property type="evidence" value="ECO:0007669"/>
    <property type="project" value="InterPro"/>
</dbReference>
<accession>A0A1Y2T3X4</accession>
<name>A0A1Y2T3X4_SYMTR</name>
<gene>
    <name evidence="7" type="ORF">A6D92_09335</name>
</gene>
<dbReference type="PROSITE" id="PS51257">
    <property type="entry name" value="PROKAR_LIPOPROTEIN"/>
    <property type="match status" value="1"/>
</dbReference>
<feature type="binding site" evidence="5">
    <location>
        <position position="59"/>
    </location>
    <ligand>
        <name>spermidine</name>
        <dbReference type="ChEBI" id="CHEBI:57834"/>
    </ligand>
</feature>
<organism evidence="7 8">
    <name type="scientific">Symbiobacterium thermophilum</name>
    <dbReference type="NCBI Taxonomy" id="2734"/>
    <lineage>
        <taxon>Bacteria</taxon>
        <taxon>Bacillati</taxon>
        <taxon>Bacillota</taxon>
        <taxon>Clostridia</taxon>
        <taxon>Eubacteriales</taxon>
        <taxon>Symbiobacteriaceae</taxon>
        <taxon>Symbiobacterium</taxon>
    </lineage>
</organism>
<dbReference type="PANTHER" id="PTHR30222:SF17">
    <property type="entry name" value="SPERMIDINE_PUTRESCINE-BINDING PERIPLASMIC PROTEIN"/>
    <property type="match status" value="1"/>
</dbReference>
<dbReference type="SUPFAM" id="SSF53850">
    <property type="entry name" value="Periplasmic binding protein-like II"/>
    <property type="match status" value="1"/>
</dbReference>
<evidence type="ECO:0000256" key="6">
    <source>
        <dbReference type="SAM" id="SignalP"/>
    </source>
</evidence>
<evidence type="ECO:0000256" key="2">
    <source>
        <dbReference type="ARBA" id="ARBA00022448"/>
    </source>
</evidence>
<dbReference type="PIRSF" id="PIRSF019574">
    <property type="entry name" value="Periplasmic_polyamine_BP"/>
    <property type="match status" value="1"/>
</dbReference>
<keyword evidence="4" id="KW-0574">Periplasm</keyword>
<evidence type="ECO:0008006" key="9">
    <source>
        <dbReference type="Google" id="ProtNLM"/>
    </source>
</evidence>
<evidence type="ECO:0000256" key="3">
    <source>
        <dbReference type="ARBA" id="ARBA00022729"/>
    </source>
</evidence>
<dbReference type="Pfam" id="PF13416">
    <property type="entry name" value="SBP_bac_8"/>
    <property type="match status" value="1"/>
</dbReference>
<evidence type="ECO:0000313" key="7">
    <source>
        <dbReference type="EMBL" id="OTA41162.1"/>
    </source>
</evidence>
<proteinExistence type="predicted"/>
<feature type="binding site" evidence="5">
    <location>
        <begin position="190"/>
        <end position="193"/>
    </location>
    <ligand>
        <name>spermidine</name>
        <dbReference type="ChEBI" id="CHEBI:57834"/>
    </ligand>
</feature>
<dbReference type="AlphaFoldDB" id="A0A1Y2T3X4"/>
<feature type="chain" id="PRO_5039560108" description="Spermidine/putrescine ABC transporter substrate-binding protein" evidence="6">
    <location>
        <begin position="21"/>
        <end position="369"/>
    </location>
</feature>
<feature type="signal peptide" evidence="6">
    <location>
        <begin position="1"/>
        <end position="20"/>
    </location>
</feature>
<dbReference type="GO" id="GO:0042597">
    <property type="term" value="C:periplasmic space"/>
    <property type="evidence" value="ECO:0007669"/>
    <property type="project" value="UniProtKB-SubCell"/>
</dbReference>
<evidence type="ECO:0000256" key="5">
    <source>
        <dbReference type="PIRSR" id="PIRSR019574-1"/>
    </source>
</evidence>
<keyword evidence="2" id="KW-0813">Transport</keyword>
<sequence length="369" mass="40971">MKKRVGFALAALLAAAVALSGCSVGGSKGQASDLPRPERDPSVDMSRLSAELNVFTWTEYLPQSIIREFERLYGVRVNYDTYSSNEEMHAKLKAGASGYDIIIPEIYMVKVLRREGLLEELDHSNIPNLKNIDERFRGLDHDPELKYSVPYVWGTTGIIINTEKISPDQVKTWEDLWNPAFQGKLVVPDDAREMIGIALRTEGHGVNTTDPEALARAKEKLKALKPNIKAFNSDSPKDLLLGGEVWGGVVWSGEAALVMRESDAFQFILPPEGVTMWVDNVAIPKGAPHKYTAEVFINFLLDPLVSARISAEYPYGNPNKAAMPYVPAEDLANPAINPPAEWLRNAESLDDLGDEMNQVYDQIWTEIKG</sequence>
<keyword evidence="3 6" id="KW-0732">Signal</keyword>
<evidence type="ECO:0000256" key="1">
    <source>
        <dbReference type="ARBA" id="ARBA00004418"/>
    </source>
</evidence>
<dbReference type="EMBL" id="LWLV01000731">
    <property type="protein sequence ID" value="OTA41162.1"/>
    <property type="molecule type" value="Genomic_DNA"/>
</dbReference>
<dbReference type="CDD" id="cd13590">
    <property type="entry name" value="PBP2_PotD_PotF_like"/>
    <property type="match status" value="1"/>
</dbReference>
<evidence type="ECO:0000313" key="8">
    <source>
        <dbReference type="Proteomes" id="UP000194267"/>
    </source>
</evidence>
<protein>
    <recommendedName>
        <fullName evidence="9">Spermidine/putrescine ABC transporter substrate-binding protein</fullName>
    </recommendedName>
</protein>
<dbReference type="PRINTS" id="PR00909">
    <property type="entry name" value="SPERMDNBNDNG"/>
</dbReference>
<evidence type="ECO:0000256" key="4">
    <source>
        <dbReference type="ARBA" id="ARBA00022764"/>
    </source>
</evidence>
<reference evidence="8" key="1">
    <citation type="submission" date="2016-04" db="EMBL/GenBank/DDBJ databases">
        <authorList>
            <person name="Antunes L.P."/>
            <person name="Martins L.F."/>
            <person name="Pereira R.V."/>
            <person name="Thomas A.M."/>
            <person name="Barbosa D."/>
            <person name="Nascimento L."/>
            <person name="Silva G.M."/>
            <person name="Condomitti G.W."/>
            <person name="Digiampietri L.A."/>
            <person name="Lombardi K.C."/>
            <person name="Ramos P.L."/>
            <person name="Quaggio R.B."/>
            <person name="Oliveira J.C."/>
            <person name="Pascon R.C."/>
            <person name="Cruz J.B."/>
            <person name="Silva A.M."/>
            <person name="Setubal J.C."/>
        </authorList>
    </citation>
    <scope>NUCLEOTIDE SEQUENCE [LARGE SCALE GENOMIC DNA]</scope>
</reference>
<dbReference type="Proteomes" id="UP000194267">
    <property type="component" value="Unassembled WGS sequence"/>
</dbReference>
<feature type="binding site" evidence="5">
    <location>
        <position position="107"/>
    </location>
    <ligand>
        <name>spermidine</name>
        <dbReference type="ChEBI" id="CHEBI:57834"/>
    </ligand>
</feature>
<dbReference type="PANTHER" id="PTHR30222">
    <property type="entry name" value="SPERMIDINE/PUTRESCINE-BINDING PERIPLASMIC PROTEIN"/>
    <property type="match status" value="1"/>
</dbReference>
<dbReference type="InterPro" id="IPR001188">
    <property type="entry name" value="Sperm_putr-bd"/>
</dbReference>
<dbReference type="Gene3D" id="3.40.190.10">
    <property type="entry name" value="Periplasmic binding protein-like II"/>
    <property type="match status" value="2"/>
</dbReference>
<dbReference type="GO" id="GO:0019808">
    <property type="term" value="F:polyamine binding"/>
    <property type="evidence" value="ECO:0007669"/>
    <property type="project" value="InterPro"/>
</dbReference>
<comment type="caution">
    <text evidence="7">The sequence shown here is derived from an EMBL/GenBank/DDBJ whole genome shotgun (WGS) entry which is preliminary data.</text>
</comment>